<protein>
    <submittedName>
        <fullName evidence="2">Uncharacterized protein</fullName>
    </submittedName>
</protein>
<dbReference type="STRING" id="45070.Lnau_2320"/>
<keyword evidence="3" id="KW-1185">Reference proteome</keyword>
<dbReference type="EMBL" id="LNYO01000023">
    <property type="protein sequence ID" value="KTD33569.1"/>
    <property type="molecule type" value="Genomic_DNA"/>
</dbReference>
<dbReference type="AlphaFoldDB" id="A0A0W0WMM3"/>
<feature type="region of interest" description="Disordered" evidence="1">
    <location>
        <begin position="1"/>
        <end position="23"/>
    </location>
</feature>
<name>A0A0W0WMM3_9GAMM</name>
<dbReference type="Proteomes" id="UP000054725">
    <property type="component" value="Unassembled WGS sequence"/>
</dbReference>
<proteinExistence type="predicted"/>
<evidence type="ECO:0000313" key="2">
    <source>
        <dbReference type="EMBL" id="KTD33569.1"/>
    </source>
</evidence>
<organism evidence="2 3">
    <name type="scientific">Legionella nautarum</name>
    <dbReference type="NCBI Taxonomy" id="45070"/>
    <lineage>
        <taxon>Bacteria</taxon>
        <taxon>Pseudomonadati</taxon>
        <taxon>Pseudomonadota</taxon>
        <taxon>Gammaproteobacteria</taxon>
        <taxon>Legionellales</taxon>
        <taxon>Legionellaceae</taxon>
        <taxon>Legionella</taxon>
    </lineage>
</organism>
<accession>A0A0W0WMM3</accession>
<gene>
    <name evidence="2" type="ORF">Lnau_2320</name>
</gene>
<comment type="caution">
    <text evidence="2">The sequence shown here is derived from an EMBL/GenBank/DDBJ whole genome shotgun (WGS) entry which is preliminary data.</text>
</comment>
<dbReference type="PATRIC" id="fig|45070.6.peg.2447"/>
<reference evidence="2 3" key="1">
    <citation type="submission" date="2015-11" db="EMBL/GenBank/DDBJ databases">
        <title>Genomic analysis of 38 Legionella species identifies large and diverse effector repertoires.</title>
        <authorList>
            <person name="Burstein D."/>
            <person name="Amaro F."/>
            <person name="Zusman T."/>
            <person name="Lifshitz Z."/>
            <person name="Cohen O."/>
            <person name="Gilbert J.A."/>
            <person name="Pupko T."/>
            <person name="Shuman H.A."/>
            <person name="Segal G."/>
        </authorList>
    </citation>
    <scope>NUCLEOTIDE SEQUENCE [LARGE SCALE GENOMIC DNA]</scope>
    <source>
        <strain evidence="2 3">ATCC 49506</strain>
    </source>
</reference>
<evidence type="ECO:0000256" key="1">
    <source>
        <dbReference type="SAM" id="MobiDB-lite"/>
    </source>
</evidence>
<evidence type="ECO:0000313" key="3">
    <source>
        <dbReference type="Proteomes" id="UP000054725"/>
    </source>
</evidence>
<sequence>MYLRTTSRDKVKTDKRDAEKLSEQLSDERLESKTVTICIQKYKSFFDHIHSLDLS</sequence>